<protein>
    <submittedName>
        <fullName evidence="4">Transferase hexapeptide (Six repeat-containing protein)</fullName>
    </submittedName>
</protein>
<evidence type="ECO:0000256" key="3">
    <source>
        <dbReference type="ARBA" id="ARBA00022737"/>
    </source>
</evidence>
<keyword evidence="5" id="KW-1185">Reference proteome</keyword>
<dbReference type="CDD" id="cd04647">
    <property type="entry name" value="LbH_MAT_like"/>
    <property type="match status" value="1"/>
</dbReference>
<dbReference type="GO" id="GO:0008374">
    <property type="term" value="F:O-acyltransferase activity"/>
    <property type="evidence" value="ECO:0007669"/>
    <property type="project" value="TreeGrafter"/>
</dbReference>
<gene>
    <name evidence="4" type="ORF">Ga0074812_101293</name>
</gene>
<sequence>MTEHGYQRPKHGIDGLVGIVRRAPAALHLRYQQRTDPIGYARRIGVRLGDRCRLIGVTGSTFGSEPYLIRLGDHVVVAAEVRFVTHDGAVWVLRDDHPEADVVAPITVGSNVFIGLGALIMPGVTIGDEVVIGARALVNRDVPAGSVVAGVPARVVGSAADFRARTLAASVGTGLLPEQEKHRRLQELFEHR</sequence>
<dbReference type="PANTHER" id="PTHR23416:SF23">
    <property type="entry name" value="ACETYLTRANSFERASE C18B11.09C-RELATED"/>
    <property type="match status" value="1"/>
</dbReference>
<dbReference type="SUPFAM" id="SSF51161">
    <property type="entry name" value="Trimeric LpxA-like enzymes"/>
    <property type="match status" value="1"/>
</dbReference>
<dbReference type="Pfam" id="PF00132">
    <property type="entry name" value="Hexapep"/>
    <property type="match status" value="1"/>
</dbReference>
<dbReference type="InterPro" id="IPR051159">
    <property type="entry name" value="Hexapeptide_acetyltransf"/>
</dbReference>
<evidence type="ECO:0000256" key="2">
    <source>
        <dbReference type="ARBA" id="ARBA00022679"/>
    </source>
</evidence>
<proteinExistence type="inferred from homology"/>
<dbReference type="InterPro" id="IPR018357">
    <property type="entry name" value="Hexapep_transf_CS"/>
</dbReference>
<comment type="similarity">
    <text evidence="1">Belongs to the transferase hexapeptide repeat family.</text>
</comment>
<dbReference type="PROSITE" id="PS00101">
    <property type="entry name" value="HEXAPEP_TRANSFERASES"/>
    <property type="match status" value="1"/>
</dbReference>
<organism evidence="4 5">
    <name type="scientific">Parafrankia irregularis</name>
    <dbReference type="NCBI Taxonomy" id="795642"/>
    <lineage>
        <taxon>Bacteria</taxon>
        <taxon>Bacillati</taxon>
        <taxon>Actinomycetota</taxon>
        <taxon>Actinomycetes</taxon>
        <taxon>Frankiales</taxon>
        <taxon>Frankiaceae</taxon>
        <taxon>Parafrankia</taxon>
    </lineage>
</organism>
<keyword evidence="3" id="KW-0677">Repeat</keyword>
<evidence type="ECO:0000313" key="5">
    <source>
        <dbReference type="Proteomes" id="UP000198802"/>
    </source>
</evidence>
<dbReference type="AlphaFoldDB" id="A0A0S4QE84"/>
<dbReference type="InterPro" id="IPR001451">
    <property type="entry name" value="Hexapep"/>
</dbReference>
<dbReference type="RefSeq" id="WP_193209616.1">
    <property type="nucleotide sequence ID" value="NZ_FAOZ01000001.1"/>
</dbReference>
<evidence type="ECO:0000313" key="4">
    <source>
        <dbReference type="EMBL" id="CUU53795.1"/>
    </source>
</evidence>
<keyword evidence="2 4" id="KW-0808">Transferase</keyword>
<dbReference type="Proteomes" id="UP000198802">
    <property type="component" value="Unassembled WGS sequence"/>
</dbReference>
<reference evidence="5" key="1">
    <citation type="submission" date="2015-11" db="EMBL/GenBank/DDBJ databases">
        <authorList>
            <person name="Varghese N."/>
        </authorList>
    </citation>
    <scope>NUCLEOTIDE SEQUENCE [LARGE SCALE GENOMIC DNA]</scope>
    <source>
        <strain evidence="5">DSM 45899</strain>
    </source>
</reference>
<dbReference type="Gene3D" id="2.160.10.10">
    <property type="entry name" value="Hexapeptide repeat proteins"/>
    <property type="match status" value="1"/>
</dbReference>
<accession>A0A0S4QE84</accession>
<evidence type="ECO:0000256" key="1">
    <source>
        <dbReference type="ARBA" id="ARBA00007274"/>
    </source>
</evidence>
<dbReference type="InterPro" id="IPR011004">
    <property type="entry name" value="Trimer_LpxA-like_sf"/>
</dbReference>
<dbReference type="EMBL" id="FAOZ01000001">
    <property type="protein sequence ID" value="CUU53795.1"/>
    <property type="molecule type" value="Genomic_DNA"/>
</dbReference>
<dbReference type="PANTHER" id="PTHR23416">
    <property type="entry name" value="SIALIC ACID SYNTHASE-RELATED"/>
    <property type="match status" value="1"/>
</dbReference>
<name>A0A0S4QE84_9ACTN</name>